<feature type="transmembrane region" description="Helical" evidence="7">
    <location>
        <begin position="240"/>
        <end position="258"/>
    </location>
</feature>
<feature type="transmembrane region" description="Helical" evidence="7">
    <location>
        <begin position="27"/>
        <end position="50"/>
    </location>
</feature>
<name>A0A1H8HEF5_9BURK</name>
<dbReference type="STRING" id="1121117.SAMN02745977_01510"/>
<dbReference type="EMBL" id="FOCW01000002">
    <property type="protein sequence ID" value="SEN53918.1"/>
    <property type="molecule type" value="Genomic_DNA"/>
</dbReference>
<protein>
    <submittedName>
        <fullName evidence="9">ABC-type transport system, involved in lipoprotein release, permease component</fullName>
    </submittedName>
</protein>
<dbReference type="Pfam" id="PF02687">
    <property type="entry name" value="FtsX"/>
    <property type="match status" value="1"/>
</dbReference>
<evidence type="ECO:0000256" key="1">
    <source>
        <dbReference type="ARBA" id="ARBA00004651"/>
    </source>
</evidence>
<gene>
    <name evidence="9" type="ORF">SAMN02745977_01510</name>
</gene>
<organism evidence="9 10">
    <name type="scientific">Brachymonas denitrificans DSM 15123</name>
    <dbReference type="NCBI Taxonomy" id="1121117"/>
    <lineage>
        <taxon>Bacteria</taxon>
        <taxon>Pseudomonadati</taxon>
        <taxon>Pseudomonadota</taxon>
        <taxon>Betaproteobacteria</taxon>
        <taxon>Burkholderiales</taxon>
        <taxon>Comamonadaceae</taxon>
        <taxon>Brachymonas</taxon>
    </lineage>
</organism>
<evidence type="ECO:0000256" key="4">
    <source>
        <dbReference type="ARBA" id="ARBA00022692"/>
    </source>
</evidence>
<keyword evidence="5 7" id="KW-1133">Transmembrane helix</keyword>
<comment type="subcellular location">
    <subcellularLocation>
        <location evidence="1">Cell membrane</location>
        <topology evidence="1">Multi-pass membrane protein</topology>
    </subcellularLocation>
</comment>
<comment type="similarity">
    <text evidence="2">Belongs to the ABC-4 integral membrane protein family. LolC/E subfamily.</text>
</comment>
<keyword evidence="9" id="KW-0449">Lipoprotein</keyword>
<dbReference type="AlphaFoldDB" id="A0A1H8HEF5"/>
<dbReference type="OrthoDB" id="9770036at2"/>
<feature type="transmembrane region" description="Helical" evidence="7">
    <location>
        <begin position="343"/>
        <end position="362"/>
    </location>
</feature>
<dbReference type="Proteomes" id="UP000199531">
    <property type="component" value="Unassembled WGS sequence"/>
</dbReference>
<reference evidence="9 10" key="1">
    <citation type="submission" date="2016-10" db="EMBL/GenBank/DDBJ databases">
        <authorList>
            <person name="de Groot N.N."/>
        </authorList>
    </citation>
    <scope>NUCLEOTIDE SEQUENCE [LARGE SCALE GENOMIC DNA]</scope>
    <source>
        <strain evidence="9 10">DSM 15123</strain>
    </source>
</reference>
<evidence type="ECO:0000313" key="10">
    <source>
        <dbReference type="Proteomes" id="UP000199531"/>
    </source>
</evidence>
<keyword evidence="6 7" id="KW-0472">Membrane</keyword>
<proteinExistence type="inferred from homology"/>
<evidence type="ECO:0000313" key="9">
    <source>
        <dbReference type="EMBL" id="SEN53918.1"/>
    </source>
</evidence>
<dbReference type="InterPro" id="IPR051447">
    <property type="entry name" value="Lipoprotein-release_system"/>
</dbReference>
<dbReference type="PANTHER" id="PTHR30489">
    <property type="entry name" value="LIPOPROTEIN-RELEASING SYSTEM TRANSMEMBRANE PROTEIN LOLE"/>
    <property type="match status" value="1"/>
</dbReference>
<feature type="transmembrane region" description="Helical" evidence="7">
    <location>
        <begin position="294"/>
        <end position="312"/>
    </location>
</feature>
<dbReference type="GO" id="GO:0098797">
    <property type="term" value="C:plasma membrane protein complex"/>
    <property type="evidence" value="ECO:0007669"/>
    <property type="project" value="TreeGrafter"/>
</dbReference>
<evidence type="ECO:0000256" key="6">
    <source>
        <dbReference type="ARBA" id="ARBA00023136"/>
    </source>
</evidence>
<keyword evidence="4 7" id="KW-0812">Transmembrane</keyword>
<evidence type="ECO:0000256" key="3">
    <source>
        <dbReference type="ARBA" id="ARBA00022475"/>
    </source>
</evidence>
<dbReference type="InterPro" id="IPR003838">
    <property type="entry name" value="ABC3_permease_C"/>
</dbReference>
<dbReference type="PANTHER" id="PTHR30489:SF0">
    <property type="entry name" value="LIPOPROTEIN-RELEASING SYSTEM TRANSMEMBRANE PROTEIN LOLE"/>
    <property type="match status" value="1"/>
</dbReference>
<accession>A0A1H8HEF5</accession>
<dbReference type="GO" id="GO:0044874">
    <property type="term" value="P:lipoprotein localization to outer membrane"/>
    <property type="evidence" value="ECO:0007669"/>
    <property type="project" value="TreeGrafter"/>
</dbReference>
<keyword evidence="10" id="KW-1185">Reference proteome</keyword>
<keyword evidence="3" id="KW-1003">Cell membrane</keyword>
<evidence type="ECO:0000256" key="2">
    <source>
        <dbReference type="ARBA" id="ARBA00005236"/>
    </source>
</evidence>
<feature type="domain" description="ABC3 transporter permease C-terminal" evidence="8">
    <location>
        <begin position="265"/>
        <end position="367"/>
    </location>
</feature>
<evidence type="ECO:0000256" key="7">
    <source>
        <dbReference type="SAM" id="Phobius"/>
    </source>
</evidence>
<sequence>MNAWLARQRYLIDYVLAAMARQKGRAIGLWVVYTLLVFVLASVMLFTHALRQESARVLQHAPEVVVQKLVAGRTDLIPPDYIEKMGRIRGVREKQLRLWGYYYDSVVKANYTFMVPSVAAPEPGTIMVGPAMARTRGIKAGDPIAFRNYAGTIISYQVAQVLPQPTELMSADLVLMSEQDFRSLFNFPEGYYTDIALTVANPKEVRNVATKVTEALPDSRPILREEILRTYASVFDWREGMVLAVLSGALLAFAILAWDKASGLSAQERREIGILKAVGWETGDVLRMKLWEGLLVSFTAFLAGYLLAYWHVFHAGGALFRPVLQGWAVLYPEFALRPEVDGLQLFTLLFFTVVPFTAAVLVPSWRAAITDPDAVMRA</sequence>
<evidence type="ECO:0000259" key="8">
    <source>
        <dbReference type="Pfam" id="PF02687"/>
    </source>
</evidence>
<dbReference type="RefSeq" id="WP_091816077.1">
    <property type="nucleotide sequence ID" value="NZ_FOCW01000002.1"/>
</dbReference>
<evidence type="ECO:0000256" key="5">
    <source>
        <dbReference type="ARBA" id="ARBA00022989"/>
    </source>
</evidence>